<dbReference type="AlphaFoldDB" id="A0A1Y2F7H5"/>
<gene>
    <name evidence="4" type="ORF">BCR37DRAFT_393905</name>
</gene>
<dbReference type="SUPFAM" id="SSF46689">
    <property type="entry name" value="Homeodomain-like"/>
    <property type="match status" value="1"/>
</dbReference>
<evidence type="ECO:0000256" key="1">
    <source>
        <dbReference type="PROSITE-ProRule" id="PRU00108"/>
    </source>
</evidence>
<dbReference type="GO" id="GO:0003746">
    <property type="term" value="F:translation elongation factor activity"/>
    <property type="evidence" value="ECO:0007669"/>
    <property type="project" value="UniProtKB-KW"/>
</dbReference>
<dbReference type="InterPro" id="IPR021861">
    <property type="entry name" value="THO_THOC1"/>
</dbReference>
<dbReference type="GeneID" id="63787974"/>
<evidence type="ECO:0000313" key="4">
    <source>
        <dbReference type="EMBL" id="ORY79821.1"/>
    </source>
</evidence>
<keyword evidence="5" id="KW-1185">Reference proteome</keyword>
<dbReference type="Pfam" id="PF11957">
    <property type="entry name" value="efThoc1"/>
    <property type="match status" value="1"/>
</dbReference>
<keyword evidence="1 2" id="KW-0371">Homeobox</keyword>
<keyword evidence="1 2" id="KW-0539">Nucleus</keyword>
<keyword evidence="4" id="KW-0648">Protein biosynthesis</keyword>
<reference evidence="4 5" key="1">
    <citation type="submission" date="2016-07" db="EMBL/GenBank/DDBJ databases">
        <title>Pervasive Adenine N6-methylation of Active Genes in Fungi.</title>
        <authorList>
            <consortium name="DOE Joint Genome Institute"/>
            <person name="Mondo S.J."/>
            <person name="Dannebaum R.O."/>
            <person name="Kuo R.C."/>
            <person name="Labutti K."/>
            <person name="Haridas S."/>
            <person name="Kuo A."/>
            <person name="Salamov A."/>
            <person name="Ahrendt S.R."/>
            <person name="Lipzen A."/>
            <person name="Sullivan W."/>
            <person name="Andreopoulos W.B."/>
            <person name="Clum A."/>
            <person name="Lindquist E."/>
            <person name="Daum C."/>
            <person name="Ramamoorthy G.K."/>
            <person name="Gryganskyi A."/>
            <person name="Culley D."/>
            <person name="Magnuson J.K."/>
            <person name="James T.Y."/>
            <person name="O'Malley M.A."/>
            <person name="Stajich J.E."/>
            <person name="Spatafora J.W."/>
            <person name="Visel A."/>
            <person name="Grigoriev I.V."/>
        </authorList>
    </citation>
    <scope>NUCLEOTIDE SEQUENCE [LARGE SCALE GENOMIC DNA]</scope>
    <source>
        <strain evidence="4 5">12-1054</strain>
    </source>
</reference>
<dbReference type="STRING" id="56484.A0A1Y2F7H5"/>
<evidence type="ECO:0000259" key="3">
    <source>
        <dbReference type="PROSITE" id="PS50071"/>
    </source>
</evidence>
<dbReference type="RefSeq" id="XP_040723955.1">
    <property type="nucleotide sequence ID" value="XM_040871375.1"/>
</dbReference>
<comment type="caution">
    <text evidence="4">The sequence shown here is derived from an EMBL/GenBank/DDBJ whole genome shotgun (WGS) entry which is preliminary data.</text>
</comment>
<dbReference type="InterPro" id="IPR009057">
    <property type="entry name" value="Homeodomain-like_sf"/>
</dbReference>
<dbReference type="CDD" id="cd00086">
    <property type="entry name" value="homeodomain"/>
    <property type="match status" value="1"/>
</dbReference>
<dbReference type="OrthoDB" id="10257415at2759"/>
<feature type="DNA-binding region" description="Homeobox" evidence="1">
    <location>
        <begin position="550"/>
        <end position="610"/>
    </location>
</feature>
<protein>
    <submittedName>
        <fullName evidence="4">THO complex subunit 1 transcription elongation factor-domain-containing protein</fullName>
    </submittedName>
</protein>
<accession>A0A1Y2F7H5</accession>
<evidence type="ECO:0000313" key="5">
    <source>
        <dbReference type="Proteomes" id="UP000193685"/>
    </source>
</evidence>
<dbReference type="PROSITE" id="PS50071">
    <property type="entry name" value="HOMEOBOX_2"/>
    <property type="match status" value="1"/>
</dbReference>
<dbReference type="PANTHER" id="PTHR13265">
    <property type="entry name" value="THO COMPLEX SUBUNIT 1"/>
    <property type="match status" value="1"/>
</dbReference>
<dbReference type="PANTHER" id="PTHR13265:SF0">
    <property type="entry name" value="HPR1"/>
    <property type="match status" value="1"/>
</dbReference>
<dbReference type="Pfam" id="PF00046">
    <property type="entry name" value="Homeodomain"/>
    <property type="match status" value="1"/>
</dbReference>
<dbReference type="EMBL" id="MCFI01000014">
    <property type="protein sequence ID" value="ORY79821.1"/>
    <property type="molecule type" value="Genomic_DNA"/>
</dbReference>
<keyword evidence="4" id="KW-0251">Elongation factor</keyword>
<dbReference type="GO" id="GO:0000445">
    <property type="term" value="C:THO complex part of transcription export complex"/>
    <property type="evidence" value="ECO:0007669"/>
    <property type="project" value="TreeGrafter"/>
</dbReference>
<organism evidence="4 5">
    <name type="scientific">Protomyces lactucae-debilis</name>
    <dbReference type="NCBI Taxonomy" id="2754530"/>
    <lineage>
        <taxon>Eukaryota</taxon>
        <taxon>Fungi</taxon>
        <taxon>Dikarya</taxon>
        <taxon>Ascomycota</taxon>
        <taxon>Taphrinomycotina</taxon>
        <taxon>Taphrinomycetes</taxon>
        <taxon>Taphrinales</taxon>
        <taxon>Protomycetaceae</taxon>
        <taxon>Protomyces</taxon>
    </lineage>
</organism>
<keyword evidence="1 2" id="KW-0238">DNA-binding</keyword>
<comment type="subcellular location">
    <subcellularLocation>
        <location evidence="1 2">Nucleus</location>
    </subcellularLocation>
</comment>
<name>A0A1Y2F7H5_PROLT</name>
<dbReference type="Proteomes" id="UP000193685">
    <property type="component" value="Unassembled WGS sequence"/>
</dbReference>
<sequence>MPAPARRRSHVATTSVKEVPRSLLPSVDALSDLSSSALESHVRDVIFNVSEAGFKNDEGVDQTVAKLQTILEESVKYAEAGRVATDFPVQVLEDLFETQSIRGCEMLFEYMEEHKQMVIRHMGKGSTLLRFCNELLRRLSNFEDTVFCGRILVFLSAVFPLSERSAVNLRGEFNTDNVTIYEKDDEALENPTFYAVFWSLQGYFCNPSALLVPGKLNAFLSSMDLTMATFDKLLEPFRESDYTATKSADTHDFFTPKFLTSRELLDLELSDITFRKHICTQALIVIGFLFSFSADIPITNKSFQSTFALQKEDAERLTALQDRVRKYILALPAGIKFLASVDALMKSDQQWLKWKSISCPPYAKPALEEARIQSAPAKLSTLTALPKPYRYTVGNANLTKLWQDAGLWSPDELKTYASRSLPQVEDYALKISKLEERLAAIQGIDEQSEAARTQLREQIATQSWLALRSSREHDIRLFTQGVAGMTLATHGRCGEHLSHSMENMSYGNARTQQLGNGPTSYGEMANVDYHGFDSDYQDAMSPGQKLPGKKNMKRHRLTHDETRFLLNEFARNPHPDGSQRERLARTVKNLTNRQVQVWFQNRRAKLKRMTEEDAERVLASRRYPSSHGPLGIPRFGGFAGDVSCAEIPSTRTEAIFASFLPPVPSLHQASSSMSTESMSTNVSGSAVPRFREDGYYSGTASPMSYDSGVEPSTPESLVLSPYTMPSTFHHQPHFAARHFTSNYGVSQAPRSVPVTSSPTSRPDVAARTLPEPASLADISVRGWNKSWSLDNHAGGQLPAAPARQRQALPSISHELFGFLGNDDMLSLQSDEKYSTFGQQSYEFASTVGRLEQQYGARTGSLAKDPFTARLSISFDN</sequence>
<dbReference type="Gene3D" id="1.10.10.60">
    <property type="entry name" value="Homeodomain-like"/>
    <property type="match status" value="1"/>
</dbReference>
<feature type="domain" description="Homeobox" evidence="3">
    <location>
        <begin position="548"/>
        <end position="609"/>
    </location>
</feature>
<dbReference type="GO" id="GO:0006406">
    <property type="term" value="P:mRNA export from nucleus"/>
    <property type="evidence" value="ECO:0007669"/>
    <property type="project" value="TreeGrafter"/>
</dbReference>
<evidence type="ECO:0000256" key="2">
    <source>
        <dbReference type="RuleBase" id="RU000682"/>
    </source>
</evidence>
<dbReference type="GO" id="GO:0003677">
    <property type="term" value="F:DNA binding"/>
    <property type="evidence" value="ECO:0007669"/>
    <property type="project" value="UniProtKB-UniRule"/>
</dbReference>
<dbReference type="InterPro" id="IPR001356">
    <property type="entry name" value="HD"/>
</dbReference>
<dbReference type="SMART" id="SM00389">
    <property type="entry name" value="HOX"/>
    <property type="match status" value="1"/>
</dbReference>
<proteinExistence type="predicted"/>